<evidence type="ECO:0000313" key="2">
    <source>
        <dbReference type="EMBL" id="RHJ22038.1"/>
    </source>
</evidence>
<reference evidence="2 3" key="1">
    <citation type="submission" date="2018-08" db="EMBL/GenBank/DDBJ databases">
        <title>A genome reference for cultivated species of the human gut microbiota.</title>
        <authorList>
            <person name="Zou Y."/>
            <person name="Xue W."/>
            <person name="Luo G."/>
        </authorList>
    </citation>
    <scope>NUCLEOTIDE SEQUENCE [LARGE SCALE GENOMIC DNA]</scope>
    <source>
        <strain evidence="2 3">AM12-10</strain>
    </source>
</reference>
<evidence type="ECO:0000256" key="1">
    <source>
        <dbReference type="SAM" id="MobiDB-lite"/>
    </source>
</evidence>
<gene>
    <name evidence="2" type="ORF">DW137_09420</name>
</gene>
<comment type="caution">
    <text evidence="2">The sequence shown here is derived from an EMBL/GenBank/DDBJ whole genome shotgun (WGS) entry which is preliminary data.</text>
</comment>
<name>A0A415C2T4_BIFBI</name>
<dbReference type="EMBL" id="QRLR01000006">
    <property type="protein sequence ID" value="RHJ22038.1"/>
    <property type="molecule type" value="Genomic_DNA"/>
</dbReference>
<dbReference type="AlphaFoldDB" id="A0A415C2T4"/>
<proteinExistence type="predicted"/>
<accession>A0A415C2T4</accession>
<protein>
    <submittedName>
        <fullName evidence="2">Uncharacterized protein</fullName>
    </submittedName>
</protein>
<organism evidence="2 3">
    <name type="scientific">Bifidobacterium bifidum</name>
    <dbReference type="NCBI Taxonomy" id="1681"/>
    <lineage>
        <taxon>Bacteria</taxon>
        <taxon>Bacillati</taxon>
        <taxon>Actinomycetota</taxon>
        <taxon>Actinomycetes</taxon>
        <taxon>Bifidobacteriales</taxon>
        <taxon>Bifidobacteriaceae</taxon>
        <taxon>Bifidobacterium</taxon>
    </lineage>
</organism>
<dbReference type="Proteomes" id="UP000283727">
    <property type="component" value="Unassembled WGS sequence"/>
</dbReference>
<sequence length="143" mass="15236">MRGCGIVRFPKNMGACFFLQHAPMLYSRITGSGHLGMSTTTAPPAKRFRGHAGYMDAVRWVSFSHHSDPESGVSLTAATVLRQCLSKSSAISCALSHGRSPCSSGSRLHGLAWCTVKPQRRSSPVSMMRTNTGPPQNGQSGSA</sequence>
<evidence type="ECO:0000313" key="3">
    <source>
        <dbReference type="Proteomes" id="UP000283727"/>
    </source>
</evidence>
<feature type="region of interest" description="Disordered" evidence="1">
    <location>
        <begin position="122"/>
        <end position="143"/>
    </location>
</feature>